<keyword evidence="7" id="KW-1185">Reference proteome</keyword>
<dbReference type="OrthoDB" id="9805913at2"/>
<dbReference type="InterPro" id="IPR017508">
    <property type="entry name" value="HipA_N1"/>
</dbReference>
<keyword evidence="3" id="KW-0418">Kinase</keyword>
<evidence type="ECO:0000313" key="7">
    <source>
        <dbReference type="Proteomes" id="UP000434044"/>
    </source>
</evidence>
<dbReference type="PANTHER" id="PTHR37419:SF1">
    <property type="entry name" value="SERINE_THREONINE-PROTEIN KINASE TOXIN HIPA"/>
    <property type="match status" value="1"/>
</dbReference>
<proteinExistence type="inferred from homology"/>
<evidence type="ECO:0000256" key="1">
    <source>
        <dbReference type="ARBA" id="ARBA00010164"/>
    </source>
</evidence>
<name>A0A6N8EFD6_9GAMM</name>
<dbReference type="GO" id="GO:0005829">
    <property type="term" value="C:cytosol"/>
    <property type="evidence" value="ECO:0007669"/>
    <property type="project" value="TreeGrafter"/>
</dbReference>
<dbReference type="Pfam" id="PF07804">
    <property type="entry name" value="HipA_C"/>
    <property type="match status" value="1"/>
</dbReference>
<comment type="caution">
    <text evidence="6">The sequence shown here is derived from an EMBL/GenBank/DDBJ whole genome shotgun (WGS) entry which is preliminary data.</text>
</comment>
<evidence type="ECO:0000313" key="6">
    <source>
        <dbReference type="EMBL" id="MTW22240.1"/>
    </source>
</evidence>
<protein>
    <submittedName>
        <fullName evidence="6">Type II toxin-antitoxin system HipA family toxin</fullName>
    </submittedName>
</protein>
<reference evidence="6 7" key="1">
    <citation type="submission" date="2019-11" db="EMBL/GenBank/DDBJ databases">
        <title>Whole-genome sequence of the anaerobic purple sulfur bacterium Allochromatium palmeri DSM 15591.</title>
        <authorList>
            <person name="Kyndt J.A."/>
            <person name="Meyer T.E."/>
        </authorList>
    </citation>
    <scope>NUCLEOTIDE SEQUENCE [LARGE SCALE GENOMIC DNA]</scope>
    <source>
        <strain evidence="6 7">DSM 15591</strain>
    </source>
</reference>
<accession>A0A6N8EFD6</accession>
<dbReference type="InterPro" id="IPR052028">
    <property type="entry name" value="HipA_Ser/Thr_kinase"/>
</dbReference>
<dbReference type="GO" id="GO:0004674">
    <property type="term" value="F:protein serine/threonine kinase activity"/>
    <property type="evidence" value="ECO:0007669"/>
    <property type="project" value="TreeGrafter"/>
</dbReference>
<evidence type="ECO:0000259" key="5">
    <source>
        <dbReference type="Pfam" id="PF13657"/>
    </source>
</evidence>
<evidence type="ECO:0000259" key="4">
    <source>
        <dbReference type="Pfam" id="PF07804"/>
    </source>
</evidence>
<dbReference type="Pfam" id="PF13657">
    <property type="entry name" value="Couple_hipA"/>
    <property type="match status" value="1"/>
</dbReference>
<comment type="similarity">
    <text evidence="1">Belongs to the HipA Ser/Thr kinase family.</text>
</comment>
<dbReference type="PANTHER" id="PTHR37419">
    <property type="entry name" value="SERINE/THREONINE-PROTEIN KINASE TOXIN HIPA"/>
    <property type="match status" value="1"/>
</dbReference>
<dbReference type="RefSeq" id="WP_155450806.1">
    <property type="nucleotide sequence ID" value="NZ_WNKT01000034.1"/>
</dbReference>
<sequence>MRLEVWLDRERVGTLAYDATHHRFSFAYTADWCARPMAYPLSPALPLAPSDQSADEHSARVRRFFENLLPEGQALEEAARANRVSKGNLIGLLIALGRETAGALRLVLPDSPGRDQTHKRLLTPDELAQRLRQRPHVPFTVWDGKVRLSIAGFQDKLALLVEDEDWYLVEGPDLASTHILKPDPVDPRLAGLTSNEFFCMRLATATGLDAAPVDLHHLPEPVLSVARFDRDRDGAAVRRRHVIDGCQLLDLAGSYKYERPYGDHPHVREIRDGASLGRFFAAIAASPQPAKARLQLLRWQVFQVLLGNADAHAKNLSFFMTAAGPVQAPAYDLTCSALYPAQVSQTFAMAVGDAFSTEELSAYEWAQFCAATDTHPTQVRKEIERSVRLIRRQLPAVRAAAMDAGAVEAVIQQISAIVEQQCRRQLELAPQIREMMAVV</sequence>
<organism evidence="6 7">
    <name type="scientific">Allochromatium palmeri</name>
    <dbReference type="NCBI Taxonomy" id="231048"/>
    <lineage>
        <taxon>Bacteria</taxon>
        <taxon>Pseudomonadati</taxon>
        <taxon>Pseudomonadota</taxon>
        <taxon>Gammaproteobacteria</taxon>
        <taxon>Chromatiales</taxon>
        <taxon>Chromatiaceae</taxon>
        <taxon>Allochromatium</taxon>
    </lineage>
</organism>
<dbReference type="Proteomes" id="UP000434044">
    <property type="component" value="Unassembled WGS sequence"/>
</dbReference>
<evidence type="ECO:0000256" key="2">
    <source>
        <dbReference type="ARBA" id="ARBA00022679"/>
    </source>
</evidence>
<keyword evidence="2" id="KW-0808">Transferase</keyword>
<dbReference type="AlphaFoldDB" id="A0A6N8EFD6"/>
<dbReference type="EMBL" id="WNKT01000034">
    <property type="protein sequence ID" value="MTW22240.1"/>
    <property type="molecule type" value="Genomic_DNA"/>
</dbReference>
<feature type="domain" description="HipA N-terminal subdomain 1" evidence="5">
    <location>
        <begin position="3"/>
        <end position="106"/>
    </location>
</feature>
<gene>
    <name evidence="6" type="ORF">GJ668_14250</name>
</gene>
<dbReference type="InterPro" id="IPR012893">
    <property type="entry name" value="HipA-like_C"/>
</dbReference>
<dbReference type="NCBIfam" id="TIGR03071">
    <property type="entry name" value="couple_hipA"/>
    <property type="match status" value="1"/>
</dbReference>
<feature type="domain" description="HipA-like C-terminal" evidence="4">
    <location>
        <begin position="148"/>
        <end position="388"/>
    </location>
</feature>
<evidence type="ECO:0000256" key="3">
    <source>
        <dbReference type="ARBA" id="ARBA00022777"/>
    </source>
</evidence>